<dbReference type="AlphaFoldDB" id="A0A0G1R0N9"/>
<name>A0A0G1R0N9_UNCKA</name>
<accession>A0A0G1R0N9</accession>
<dbReference type="EMBL" id="LCNH01000016">
    <property type="protein sequence ID" value="KKU50702.1"/>
    <property type="molecule type" value="Genomic_DNA"/>
</dbReference>
<evidence type="ECO:0000313" key="2">
    <source>
        <dbReference type="Proteomes" id="UP000034873"/>
    </source>
</evidence>
<comment type="caution">
    <text evidence="1">The sequence shown here is derived from an EMBL/GenBank/DDBJ whole genome shotgun (WGS) entry which is preliminary data.</text>
</comment>
<gene>
    <name evidence="1" type="ORF">UX73_C0016G0001</name>
</gene>
<feature type="non-terminal residue" evidence="1">
    <location>
        <position position="1"/>
    </location>
</feature>
<dbReference type="SUPFAM" id="SSF53756">
    <property type="entry name" value="UDP-Glycosyltransferase/glycogen phosphorylase"/>
    <property type="match status" value="1"/>
</dbReference>
<dbReference type="Gene3D" id="3.40.50.2000">
    <property type="entry name" value="Glycogen Phosphorylase B"/>
    <property type="match status" value="2"/>
</dbReference>
<sequence length="86" mass="9880">GQTGLLSQTERDFCDNVINLLSDKALREQMGKNCVYWANLFSWDKTTEVIKRVMLASSEKTSLLSNKVYPWNLELHPDFVNTIAQD</sequence>
<protein>
    <submittedName>
        <fullName evidence="1">Uncharacterized protein</fullName>
    </submittedName>
</protein>
<evidence type="ECO:0000313" key="1">
    <source>
        <dbReference type="EMBL" id="KKU50702.1"/>
    </source>
</evidence>
<proteinExistence type="predicted"/>
<reference evidence="1 2" key="1">
    <citation type="journal article" date="2015" name="Nature">
        <title>rRNA introns, odd ribosomes, and small enigmatic genomes across a large radiation of phyla.</title>
        <authorList>
            <person name="Brown C.T."/>
            <person name="Hug L.A."/>
            <person name="Thomas B.C."/>
            <person name="Sharon I."/>
            <person name="Castelle C.J."/>
            <person name="Singh A."/>
            <person name="Wilkins M.J."/>
            <person name="Williams K.H."/>
            <person name="Banfield J.F."/>
        </authorList>
    </citation>
    <scope>NUCLEOTIDE SEQUENCE [LARGE SCALE GENOMIC DNA]</scope>
</reference>
<dbReference type="Proteomes" id="UP000034873">
    <property type="component" value="Unassembled WGS sequence"/>
</dbReference>
<organism evidence="1 2">
    <name type="scientific">candidate division WWE3 bacterium GW2011_GWC1_47_10</name>
    <dbReference type="NCBI Taxonomy" id="1619122"/>
    <lineage>
        <taxon>Bacteria</taxon>
        <taxon>Katanobacteria</taxon>
    </lineage>
</organism>